<gene>
    <name evidence="8" type="primary">CHMP6</name>
    <name evidence="10" type="ORF">T4A_5149</name>
    <name evidence="11" type="ORF">T4B_7355</name>
    <name evidence="12" type="ORF">T4C_7048</name>
    <name evidence="8" type="ORF">T4E_6579</name>
    <name evidence="9" type="ORF">T4E_7844</name>
</gene>
<dbReference type="Proteomes" id="UP000054632">
    <property type="component" value="Unassembled WGS sequence"/>
</dbReference>
<keyword evidence="7" id="KW-0175">Coiled coil</keyword>
<evidence type="ECO:0000256" key="1">
    <source>
        <dbReference type="ARBA" id="ARBA00004608"/>
    </source>
</evidence>
<evidence type="ECO:0000256" key="7">
    <source>
        <dbReference type="SAM" id="Coils"/>
    </source>
</evidence>
<keyword evidence="4" id="KW-0967">Endosome</keyword>
<dbReference type="AlphaFoldDB" id="A0A0V0XGM2"/>
<evidence type="ECO:0000313" key="12">
    <source>
        <dbReference type="EMBL" id="KRZ39391.1"/>
    </source>
</evidence>
<dbReference type="EMBL" id="JYDS01000309">
    <property type="protein sequence ID" value="KRZ15608.1"/>
    <property type="molecule type" value="Genomic_DNA"/>
</dbReference>
<dbReference type="GO" id="GO:0015031">
    <property type="term" value="P:protein transport"/>
    <property type="evidence" value="ECO:0007669"/>
    <property type="project" value="UniProtKB-KW"/>
</dbReference>
<comment type="caution">
    <text evidence="8">The sequence shown here is derived from an EMBL/GenBank/DDBJ whole genome shotgun (WGS) entry which is preliminary data.</text>
</comment>
<evidence type="ECO:0000256" key="6">
    <source>
        <dbReference type="ARBA" id="ARBA00023136"/>
    </source>
</evidence>
<dbReference type="InterPro" id="IPR005024">
    <property type="entry name" value="Snf7_fam"/>
</dbReference>
<feature type="coiled-coil region" evidence="7">
    <location>
        <begin position="15"/>
        <end position="42"/>
    </location>
</feature>
<evidence type="ECO:0000313" key="13">
    <source>
        <dbReference type="Proteomes" id="UP000054632"/>
    </source>
</evidence>
<proteinExistence type="inferred from homology"/>
<protein>
    <submittedName>
        <fullName evidence="8">Charged multivesicular body protein 6</fullName>
    </submittedName>
</protein>
<dbReference type="EMBL" id="JYDR01000040">
    <property type="protein sequence ID" value="KRY72857.1"/>
    <property type="molecule type" value="Genomic_DNA"/>
</dbReference>
<name>A0A0V0XGM2_TRIPS</name>
<comment type="subcellular location">
    <subcellularLocation>
        <location evidence="1">Endosome membrane</location>
    </subcellularLocation>
</comment>
<evidence type="ECO:0000313" key="14">
    <source>
        <dbReference type="Proteomes" id="UP000054805"/>
    </source>
</evidence>
<dbReference type="Pfam" id="PF03357">
    <property type="entry name" value="Snf7"/>
    <property type="match status" value="1"/>
</dbReference>
<evidence type="ECO:0000256" key="5">
    <source>
        <dbReference type="ARBA" id="ARBA00022927"/>
    </source>
</evidence>
<dbReference type="Proteomes" id="UP000054826">
    <property type="component" value="Unassembled WGS sequence"/>
</dbReference>
<dbReference type="GO" id="GO:0005771">
    <property type="term" value="C:multivesicular body"/>
    <property type="evidence" value="ECO:0007669"/>
    <property type="project" value="TreeGrafter"/>
</dbReference>
<dbReference type="GO" id="GO:0006900">
    <property type="term" value="P:vesicle budding from membrane"/>
    <property type="evidence" value="ECO:0007669"/>
    <property type="project" value="TreeGrafter"/>
</dbReference>
<accession>A0A0V0XGM2</accession>
<evidence type="ECO:0000256" key="2">
    <source>
        <dbReference type="ARBA" id="ARBA00006190"/>
    </source>
</evidence>
<dbReference type="EMBL" id="JYDU01000303">
    <property type="protein sequence ID" value="KRX87178.1"/>
    <property type="molecule type" value="Genomic_DNA"/>
</dbReference>
<dbReference type="EMBL" id="JYDV01000036">
    <property type="protein sequence ID" value="KRZ39391.1"/>
    <property type="molecule type" value="Genomic_DNA"/>
</dbReference>
<evidence type="ECO:0000313" key="10">
    <source>
        <dbReference type="EMBL" id="KRY72857.1"/>
    </source>
</evidence>
<dbReference type="GO" id="GO:0000815">
    <property type="term" value="C:ESCRT III complex"/>
    <property type="evidence" value="ECO:0007669"/>
    <property type="project" value="TreeGrafter"/>
</dbReference>
<organism evidence="8 15">
    <name type="scientific">Trichinella pseudospiralis</name>
    <name type="common">Parasitic roundworm</name>
    <dbReference type="NCBI Taxonomy" id="6337"/>
    <lineage>
        <taxon>Eukaryota</taxon>
        <taxon>Metazoa</taxon>
        <taxon>Ecdysozoa</taxon>
        <taxon>Nematoda</taxon>
        <taxon>Enoplea</taxon>
        <taxon>Dorylaimia</taxon>
        <taxon>Trichinellida</taxon>
        <taxon>Trichinellidae</taxon>
        <taxon>Trichinella</taxon>
    </lineage>
</organism>
<sequence length="198" mass="22652">MGNWFGKSRSRVTDHDQVVLQLKCQRDRMKQMEKQLQVNMERERNVARTLLSLGKRDGALLILKKKRFLEKELLKLAEQLDKVEQLIHGVQSAQVRASVLSALKDGNACLANLNRVFNLNEVENILQETQISAEYQQQISDLISNALSGVDDEAVDQDFQQLLNETDEIILPDVPRDTPVIEKQRTEKEKPMTLTADN</sequence>
<reference evidence="13 14" key="1">
    <citation type="submission" date="2015-01" db="EMBL/GenBank/DDBJ databases">
        <title>Evolution of Trichinella species and genotypes.</title>
        <authorList>
            <person name="Korhonen P.K."/>
            <person name="Edoardo P."/>
            <person name="Giuseppe L.R."/>
            <person name="Gasser R.B."/>
        </authorList>
    </citation>
    <scope>NUCLEOTIDE SEQUENCE [LARGE SCALE GENOMIC DNA]</scope>
    <source>
        <strain evidence="10">ISS13</strain>
        <strain evidence="8">ISS141</strain>
        <strain evidence="12">ISS176</strain>
        <strain evidence="11">ISS588</strain>
    </source>
</reference>
<dbReference type="Gene3D" id="6.10.140.1230">
    <property type="match status" value="1"/>
</dbReference>
<evidence type="ECO:0000313" key="9">
    <source>
        <dbReference type="EMBL" id="KRX87188.1"/>
    </source>
</evidence>
<evidence type="ECO:0000256" key="4">
    <source>
        <dbReference type="ARBA" id="ARBA00022753"/>
    </source>
</evidence>
<evidence type="ECO:0000313" key="11">
    <source>
        <dbReference type="EMBL" id="KRZ15608.1"/>
    </source>
</evidence>
<dbReference type="STRING" id="6337.A0A0V0XGM2"/>
<dbReference type="EMBL" id="JYDU01000303">
    <property type="protein sequence ID" value="KRX87188.1"/>
    <property type="molecule type" value="Genomic_DNA"/>
</dbReference>
<dbReference type="Proteomes" id="UP000054805">
    <property type="component" value="Unassembled WGS sequence"/>
</dbReference>
<keyword evidence="6" id="KW-0472">Membrane</keyword>
<evidence type="ECO:0000313" key="8">
    <source>
        <dbReference type="EMBL" id="KRX87178.1"/>
    </source>
</evidence>
<dbReference type="Proteomes" id="UP000054815">
    <property type="component" value="Unassembled WGS sequence"/>
</dbReference>
<dbReference type="PANTHER" id="PTHR22761:SF5">
    <property type="entry name" value="CHARGED MULTIVESICULAR BODY PROTEIN 6"/>
    <property type="match status" value="1"/>
</dbReference>
<evidence type="ECO:0000313" key="15">
    <source>
        <dbReference type="Proteomes" id="UP000054815"/>
    </source>
</evidence>
<evidence type="ECO:0000256" key="3">
    <source>
        <dbReference type="ARBA" id="ARBA00022448"/>
    </source>
</evidence>
<dbReference type="GO" id="GO:0032511">
    <property type="term" value="P:late endosome to vacuole transport via multivesicular body sorting pathway"/>
    <property type="evidence" value="ECO:0007669"/>
    <property type="project" value="TreeGrafter"/>
</dbReference>
<comment type="similarity">
    <text evidence="2">Belongs to the SNF7 family.</text>
</comment>
<dbReference type="PANTHER" id="PTHR22761">
    <property type="entry name" value="CHARGED MULTIVESICULAR BODY PROTEIN"/>
    <property type="match status" value="1"/>
</dbReference>
<keyword evidence="5" id="KW-0653">Protein transport</keyword>
<keyword evidence="3" id="KW-0813">Transport</keyword>
<keyword evidence="14" id="KW-1185">Reference proteome</keyword>